<feature type="region of interest" description="Disordered" evidence="6">
    <location>
        <begin position="38"/>
        <end position="382"/>
    </location>
</feature>
<feature type="domain" description="Transcription initiation factor TFIID subunit 12" evidence="7">
    <location>
        <begin position="417"/>
        <end position="484"/>
    </location>
</feature>
<evidence type="ECO:0000256" key="3">
    <source>
        <dbReference type="ARBA" id="ARBA00023015"/>
    </source>
</evidence>
<sequence>MYRRQAAAVLLVETRFCKQVLALTCIFVYFLRQYTSSAPAERPGNSSNNMDAPPPSQPDAAAAAAAPPSSTSASAPSPAPPSNPPSSAASAAPSSDSTITSPTPTPSPGTAANPAQTIEAPAPSLAAARPPPPRMRPPYTHLASPITMSSSSSAATAATSSASVPPSSSAAPPMPRAGLVLGVPAPRPAQTPAGYTGFVPPPPLAHQFGSMHRDPDQPPPSSSQFRQPSPGIQNIGMVGSLSASQMRPGILTGLQQTRPGLASSATPIPSGSQMSGSQRTPSHALMRPMSVGSPSPSPASQQTPQNSSSAFRPQQRPQVPQPRPQQSAPVTPHQQNVISAQQQQQQKQQQQSSSHQIQQNPTPKNQPQHSQQQAARTPVTMTQKPDLPAIQNATVLQSVDTAAIDADASETGTRLLTKRSIHELVAQIDPNEKLDPEVEDVLMDIAEDFVESVTTFACSLAKHRKSNTLEAKDVLLHAERSWNITLPGFSGDEIKLYKKQHINDIHRERLALIKKSMATDTRNSASQAAANQKNQTPKPPAPVSP</sequence>
<dbReference type="GO" id="GO:0005669">
    <property type="term" value="C:transcription factor TFIID complex"/>
    <property type="evidence" value="ECO:0007669"/>
    <property type="project" value="InterPro"/>
</dbReference>
<feature type="compositionally biased region" description="Low complexity" evidence="6">
    <location>
        <begin position="85"/>
        <end position="128"/>
    </location>
</feature>
<evidence type="ECO:0000256" key="5">
    <source>
        <dbReference type="ARBA" id="ARBA00023242"/>
    </source>
</evidence>
<dbReference type="GO" id="GO:0046982">
    <property type="term" value="F:protein heterodimerization activity"/>
    <property type="evidence" value="ECO:0007669"/>
    <property type="project" value="InterPro"/>
</dbReference>
<evidence type="ECO:0000259" key="7">
    <source>
        <dbReference type="Pfam" id="PF03847"/>
    </source>
</evidence>
<keyword evidence="5" id="KW-0539">Nucleus</keyword>
<dbReference type="GO" id="GO:0051123">
    <property type="term" value="P:RNA polymerase II preinitiation complex assembly"/>
    <property type="evidence" value="ECO:0007669"/>
    <property type="project" value="TreeGrafter"/>
</dbReference>
<feature type="compositionally biased region" description="Low complexity" evidence="6">
    <location>
        <begin position="288"/>
        <end position="318"/>
    </location>
</feature>
<dbReference type="InterPro" id="IPR037794">
    <property type="entry name" value="TAF12"/>
</dbReference>
<feature type="compositionally biased region" description="Polar residues" evidence="6">
    <location>
        <begin position="253"/>
        <end position="281"/>
    </location>
</feature>
<dbReference type="SUPFAM" id="SSF47113">
    <property type="entry name" value="Histone-fold"/>
    <property type="match status" value="1"/>
</dbReference>
<evidence type="ECO:0000256" key="6">
    <source>
        <dbReference type="SAM" id="MobiDB-lite"/>
    </source>
</evidence>
<proteinExistence type="inferred from homology"/>
<feature type="compositionally biased region" description="Low complexity" evidence="6">
    <location>
        <begin position="143"/>
        <end position="171"/>
    </location>
</feature>
<feature type="compositionally biased region" description="Low complexity" evidence="6">
    <location>
        <begin position="523"/>
        <end position="532"/>
    </location>
</feature>
<dbReference type="CDD" id="cd07981">
    <property type="entry name" value="HFD_TAF12"/>
    <property type="match status" value="1"/>
</dbReference>
<protein>
    <recommendedName>
        <fullName evidence="7">Transcription initiation factor TFIID subunit 12 domain-containing protein</fullName>
    </recommendedName>
</protein>
<keyword evidence="3" id="KW-0805">Transcription regulation</keyword>
<dbReference type="EMBL" id="CM008047">
    <property type="protein sequence ID" value="PVH63738.1"/>
    <property type="molecule type" value="Genomic_DNA"/>
</dbReference>
<dbReference type="PANTHER" id="PTHR12264:SF21">
    <property type="entry name" value="TRANSCRIPTION INITIATION FACTOR TFIID SUBUNIT 12"/>
    <property type="match status" value="1"/>
</dbReference>
<dbReference type="Proteomes" id="UP000243499">
    <property type="component" value="Chromosome 2"/>
</dbReference>
<dbReference type="InterPro" id="IPR009072">
    <property type="entry name" value="Histone-fold"/>
</dbReference>
<dbReference type="GO" id="GO:0003677">
    <property type="term" value="F:DNA binding"/>
    <property type="evidence" value="ECO:0007669"/>
    <property type="project" value="TreeGrafter"/>
</dbReference>
<dbReference type="InterPro" id="IPR003228">
    <property type="entry name" value="TFIID_TAF12_dom"/>
</dbReference>
<dbReference type="GO" id="GO:0017025">
    <property type="term" value="F:TBP-class protein binding"/>
    <property type="evidence" value="ECO:0007669"/>
    <property type="project" value="TreeGrafter"/>
</dbReference>
<feature type="region of interest" description="Disordered" evidence="6">
    <location>
        <begin position="516"/>
        <end position="545"/>
    </location>
</feature>
<accession>A0A2T8KNH6</accession>
<feature type="compositionally biased region" description="Low complexity" evidence="6">
    <location>
        <begin position="334"/>
        <end position="359"/>
    </location>
</feature>
<comment type="subcellular location">
    <subcellularLocation>
        <location evidence="1">Nucleus</location>
    </subcellularLocation>
</comment>
<organism evidence="8">
    <name type="scientific">Panicum hallii</name>
    <dbReference type="NCBI Taxonomy" id="206008"/>
    <lineage>
        <taxon>Eukaryota</taxon>
        <taxon>Viridiplantae</taxon>
        <taxon>Streptophyta</taxon>
        <taxon>Embryophyta</taxon>
        <taxon>Tracheophyta</taxon>
        <taxon>Spermatophyta</taxon>
        <taxon>Magnoliopsida</taxon>
        <taxon>Liliopsida</taxon>
        <taxon>Poales</taxon>
        <taxon>Poaceae</taxon>
        <taxon>PACMAD clade</taxon>
        <taxon>Panicoideae</taxon>
        <taxon>Panicodae</taxon>
        <taxon>Paniceae</taxon>
        <taxon>Panicinae</taxon>
        <taxon>Panicum</taxon>
        <taxon>Panicum sect. Panicum</taxon>
    </lineage>
</organism>
<name>A0A2T8KNH6_9POAL</name>
<feature type="compositionally biased region" description="Polar residues" evidence="6">
    <location>
        <begin position="360"/>
        <end position="382"/>
    </location>
</feature>
<dbReference type="PANTHER" id="PTHR12264">
    <property type="entry name" value="TRANSCRIPTION INITIATION FACTOR TFIID SUBUNIT 12"/>
    <property type="match status" value="1"/>
</dbReference>
<dbReference type="FunFam" id="1.10.20.10:FF:000011">
    <property type="entry name" value="Transcription initiation factor TFIID subunit 12"/>
    <property type="match status" value="1"/>
</dbReference>
<evidence type="ECO:0000313" key="8">
    <source>
        <dbReference type="EMBL" id="PVH63738.1"/>
    </source>
</evidence>
<dbReference type="Gramene" id="PVH63738">
    <property type="protein sequence ID" value="PVH63738"/>
    <property type="gene ID" value="PAHAL_2G095300"/>
</dbReference>
<gene>
    <name evidence="8" type="ORF">PAHAL_2G095300</name>
</gene>
<dbReference type="Gene3D" id="1.10.20.10">
    <property type="entry name" value="Histone, subunit A"/>
    <property type="match status" value="1"/>
</dbReference>
<evidence type="ECO:0000256" key="1">
    <source>
        <dbReference type="ARBA" id="ARBA00004123"/>
    </source>
</evidence>
<feature type="compositionally biased region" description="Low complexity" evidence="6">
    <location>
        <begin position="58"/>
        <end position="76"/>
    </location>
</feature>
<reference evidence="8" key="1">
    <citation type="submission" date="2018-04" db="EMBL/GenBank/DDBJ databases">
        <title>WGS assembly of Panicum hallii.</title>
        <authorList>
            <person name="Lovell J."/>
            <person name="Jenkins J."/>
            <person name="Lowry D."/>
            <person name="Mamidi S."/>
            <person name="Sreedasyam A."/>
            <person name="Weng X."/>
            <person name="Barry K."/>
            <person name="Bonette J."/>
            <person name="Campitelli B."/>
            <person name="Daum C."/>
            <person name="Gordon S."/>
            <person name="Gould B."/>
            <person name="Lipzen A."/>
            <person name="Macqueen A."/>
            <person name="Palacio-Mejia J."/>
            <person name="Plott C."/>
            <person name="Shakirov E."/>
            <person name="Shu S."/>
            <person name="Yoshinaga Y."/>
            <person name="Zane M."/>
            <person name="Rokhsar D."/>
            <person name="Grimwood J."/>
            <person name="Schmutz J."/>
            <person name="Juenger T."/>
        </authorList>
    </citation>
    <scope>NUCLEOTIDE SEQUENCE [LARGE SCALE GENOMIC DNA]</scope>
    <source>
        <strain evidence="8">FIL2</strain>
    </source>
</reference>
<dbReference type="AlphaFoldDB" id="A0A2T8KNH6"/>
<feature type="compositionally biased region" description="Polar residues" evidence="6">
    <location>
        <begin position="38"/>
        <end position="50"/>
    </location>
</feature>
<evidence type="ECO:0000256" key="4">
    <source>
        <dbReference type="ARBA" id="ARBA00023163"/>
    </source>
</evidence>
<evidence type="ECO:0000256" key="2">
    <source>
        <dbReference type="ARBA" id="ARBA00007530"/>
    </source>
</evidence>
<dbReference type="GO" id="GO:0000124">
    <property type="term" value="C:SAGA complex"/>
    <property type="evidence" value="ECO:0007669"/>
    <property type="project" value="InterPro"/>
</dbReference>
<keyword evidence="4" id="KW-0804">Transcription</keyword>
<comment type="similarity">
    <text evidence="2">Belongs to the TAF12 family.</text>
</comment>
<dbReference type="Pfam" id="PF03847">
    <property type="entry name" value="TFIID_20kDa"/>
    <property type="match status" value="1"/>
</dbReference>